<evidence type="ECO:0000259" key="1">
    <source>
        <dbReference type="SMART" id="SM00953"/>
    </source>
</evidence>
<gene>
    <name evidence="2" type="ORF">EBN88_27680</name>
</gene>
<organism evidence="2 3">
    <name type="scientific">Streptomyces triticirhizae</name>
    <dbReference type="NCBI Taxonomy" id="2483353"/>
    <lineage>
        <taxon>Bacteria</taxon>
        <taxon>Bacillati</taxon>
        <taxon>Actinomycetota</taxon>
        <taxon>Actinomycetes</taxon>
        <taxon>Kitasatosporales</taxon>
        <taxon>Streptomycetaceae</taxon>
        <taxon>Streptomyces</taxon>
    </lineage>
</organism>
<dbReference type="Proteomes" id="UP000278673">
    <property type="component" value="Unassembled WGS sequence"/>
</dbReference>
<dbReference type="SMART" id="SM00953">
    <property type="entry name" value="RES"/>
    <property type="match status" value="1"/>
</dbReference>
<comment type="caution">
    <text evidence="2">The sequence shown here is derived from an EMBL/GenBank/DDBJ whole genome shotgun (WGS) entry which is preliminary data.</text>
</comment>
<dbReference type="RefSeq" id="WP_122399778.1">
    <property type="nucleotide sequence ID" value="NZ_RFFJ01000267.1"/>
</dbReference>
<dbReference type="AlphaFoldDB" id="A0A3M2KU85"/>
<keyword evidence="3" id="KW-1185">Reference proteome</keyword>
<reference evidence="2 3" key="1">
    <citation type="submission" date="2018-10" db="EMBL/GenBank/DDBJ databases">
        <title>Isolation, diversity and antifungal activity of actinobacteria from wheat.</title>
        <authorList>
            <person name="Han C."/>
        </authorList>
    </citation>
    <scope>NUCLEOTIDE SEQUENCE [LARGE SCALE GENOMIC DNA]</scope>
    <source>
        <strain evidence="2 3">NEAU-YY642</strain>
    </source>
</reference>
<accession>A0A3M2KU85</accession>
<feature type="domain" description="RES" evidence="1">
    <location>
        <begin position="41"/>
        <end position="185"/>
    </location>
</feature>
<evidence type="ECO:0000313" key="3">
    <source>
        <dbReference type="Proteomes" id="UP000278673"/>
    </source>
</evidence>
<dbReference type="EMBL" id="RFFJ01000267">
    <property type="protein sequence ID" value="RMI29212.1"/>
    <property type="molecule type" value="Genomic_DNA"/>
</dbReference>
<protein>
    <submittedName>
        <fullName evidence="2">RES domain-containing protein</fullName>
    </submittedName>
</protein>
<sequence length="214" mass="23128">MPEYAPPEGLTPRLAALPAGTRLWRCHRTRYPAAAFNPVAAHTHFGGNRFDGTTSDPYPYLYAADEPATALAEVFLRSRPFGGPSGERLIPRAQSDGYALSLLTTTAPLTLIQLVTEEDLAAVKQDHWLLEAEGAGAPQTRYWAQALRRDAPAAQGMVWQSRRRRSGLALVLFGDRCAAGALAAEPSETFDLSTPAGRDRANGWLAPLLAAIHP</sequence>
<evidence type="ECO:0000313" key="2">
    <source>
        <dbReference type="EMBL" id="RMI29212.1"/>
    </source>
</evidence>
<proteinExistence type="predicted"/>
<dbReference type="InterPro" id="IPR014914">
    <property type="entry name" value="RES_dom"/>
</dbReference>
<dbReference type="Pfam" id="PF08808">
    <property type="entry name" value="RES"/>
    <property type="match status" value="1"/>
</dbReference>
<name>A0A3M2KU85_9ACTN</name>